<comment type="pathway">
    <text evidence="2">Protein modification; protein glycosylation.</text>
</comment>
<evidence type="ECO:0000256" key="10">
    <source>
        <dbReference type="ARBA" id="ARBA00023136"/>
    </source>
</evidence>
<evidence type="ECO:0000256" key="3">
    <source>
        <dbReference type="ARBA" id="ARBA00012611"/>
    </source>
</evidence>
<keyword evidence="9" id="KW-1133">Transmembrane helix</keyword>
<dbReference type="OrthoDB" id="614844at2759"/>
<comment type="subcellular location">
    <subcellularLocation>
        <location evidence="1">Endoplasmic reticulum membrane</location>
        <topology evidence="1">Single-pass membrane protein</topology>
    </subcellularLocation>
</comment>
<proteinExistence type="predicted"/>
<evidence type="ECO:0000256" key="2">
    <source>
        <dbReference type="ARBA" id="ARBA00004922"/>
    </source>
</evidence>
<dbReference type="PANTHER" id="PTHR13036">
    <property type="entry name" value="BETA1,4 MANNOSYLTRANSFERASE"/>
    <property type="match status" value="1"/>
</dbReference>
<dbReference type="AlphaFoldDB" id="A0A4P9XB63"/>
<evidence type="ECO:0000256" key="6">
    <source>
        <dbReference type="ARBA" id="ARBA00022679"/>
    </source>
</evidence>
<keyword evidence="10" id="KW-0472">Membrane</keyword>
<dbReference type="STRING" id="1555241.A0A4P9XB63"/>
<dbReference type="PANTHER" id="PTHR13036:SF0">
    <property type="entry name" value="CHITOBIOSYLDIPHOSPHODOLICHOL BETA-MANNOSYLTRANSFERASE"/>
    <property type="match status" value="1"/>
</dbReference>
<organism evidence="12 13">
    <name type="scientific">Caulochytrium protostelioides</name>
    <dbReference type="NCBI Taxonomy" id="1555241"/>
    <lineage>
        <taxon>Eukaryota</taxon>
        <taxon>Fungi</taxon>
        <taxon>Fungi incertae sedis</taxon>
        <taxon>Chytridiomycota</taxon>
        <taxon>Chytridiomycota incertae sedis</taxon>
        <taxon>Chytridiomycetes</taxon>
        <taxon>Caulochytriales</taxon>
        <taxon>Caulochytriaceae</taxon>
        <taxon>Caulochytrium</taxon>
    </lineage>
</organism>
<evidence type="ECO:0000256" key="7">
    <source>
        <dbReference type="ARBA" id="ARBA00022692"/>
    </source>
</evidence>
<comment type="function">
    <text evidence="11">Participates in the formation of the lipid-linked precursor oligosaccharide for N-glycosylation. Involved in assembling the dolichol-pyrophosphate-GlcNAc(2)-Man(5) intermediate on the cytoplasmic surface of the ER.</text>
</comment>
<dbReference type="Gene3D" id="3.40.50.2000">
    <property type="entry name" value="Glycogen Phosphorylase B"/>
    <property type="match status" value="1"/>
</dbReference>
<dbReference type="SUPFAM" id="SSF53756">
    <property type="entry name" value="UDP-Glycosyltransferase/glycogen phosphorylase"/>
    <property type="match status" value="1"/>
</dbReference>
<dbReference type="Proteomes" id="UP000274922">
    <property type="component" value="Unassembled WGS sequence"/>
</dbReference>
<keyword evidence="6" id="KW-0808">Transferase</keyword>
<protein>
    <recommendedName>
        <fullName evidence="4">Chitobiosyldiphosphodolichol beta-mannosyltransferase</fullName>
        <ecNumber evidence="3">2.4.1.142</ecNumber>
    </recommendedName>
</protein>
<reference evidence="13" key="1">
    <citation type="journal article" date="2018" name="Nat. Microbiol.">
        <title>Leveraging single-cell genomics to expand the fungal tree of life.</title>
        <authorList>
            <person name="Ahrendt S.R."/>
            <person name="Quandt C.A."/>
            <person name="Ciobanu D."/>
            <person name="Clum A."/>
            <person name="Salamov A."/>
            <person name="Andreopoulos B."/>
            <person name="Cheng J.F."/>
            <person name="Woyke T."/>
            <person name="Pelin A."/>
            <person name="Henrissat B."/>
            <person name="Reynolds N.K."/>
            <person name="Benny G.L."/>
            <person name="Smith M.E."/>
            <person name="James T.Y."/>
            <person name="Grigoriev I.V."/>
        </authorList>
    </citation>
    <scope>NUCLEOTIDE SEQUENCE [LARGE SCALE GENOMIC DNA]</scope>
    <source>
        <strain evidence="13">ATCC 52028</strain>
    </source>
</reference>
<evidence type="ECO:0000256" key="9">
    <source>
        <dbReference type="ARBA" id="ARBA00022989"/>
    </source>
</evidence>
<evidence type="ECO:0000256" key="1">
    <source>
        <dbReference type="ARBA" id="ARBA00004389"/>
    </source>
</evidence>
<evidence type="ECO:0000313" key="13">
    <source>
        <dbReference type="Proteomes" id="UP000274922"/>
    </source>
</evidence>
<keyword evidence="8" id="KW-0256">Endoplasmic reticulum</keyword>
<dbReference type="EMBL" id="ML014138">
    <property type="protein sequence ID" value="RKP02644.1"/>
    <property type="molecule type" value="Genomic_DNA"/>
</dbReference>
<evidence type="ECO:0000256" key="11">
    <source>
        <dbReference type="ARBA" id="ARBA00024899"/>
    </source>
</evidence>
<dbReference type="EC" id="2.4.1.142" evidence="3"/>
<keyword evidence="5" id="KW-0328">Glycosyltransferase</keyword>
<accession>A0A4P9XB63</accession>
<gene>
    <name evidence="12" type="ORF">CXG81DRAFT_10519</name>
</gene>
<dbReference type="InterPro" id="IPR026051">
    <property type="entry name" value="ALG1-like"/>
</dbReference>
<keyword evidence="7" id="KW-0812">Transmembrane</keyword>
<dbReference type="GO" id="GO:0004578">
    <property type="term" value="F:chitobiosyldiphosphodolichol beta-mannosyltransferase activity"/>
    <property type="evidence" value="ECO:0007669"/>
    <property type="project" value="UniProtKB-EC"/>
</dbReference>
<evidence type="ECO:0000256" key="5">
    <source>
        <dbReference type="ARBA" id="ARBA00022676"/>
    </source>
</evidence>
<evidence type="ECO:0000256" key="8">
    <source>
        <dbReference type="ARBA" id="ARBA00022824"/>
    </source>
</evidence>
<evidence type="ECO:0000256" key="4">
    <source>
        <dbReference type="ARBA" id="ARBA00015841"/>
    </source>
</evidence>
<sequence>MFVVLSASVGGVLLALLITGFAAAFVLRARYGRDPDPNHVAVLVLGDLARSPRTLAHALSLAAHGFTVSLIGYPGAALPPAIAAHPRLRVVTIAATRGIGTSLGAARPTSAPMPRVGVSRQLRTGIRKVVCDTWRLVAAVLTLGDDRRSTTPSCLLVQNPPAVPTLAVAALLAWILRARVVVDWHNFAYSLLALKLDMPSLLRAMQFYEQLAGDQATAHLCVSHAMAEELEERWGLHGPITAFHDRPRPAFIPLPDAEQRAFLEGFAPDLAQRRYAPQPRITEEVVDAAANTRTVTYPASHDPRAHAPLLLVSSTSWTADEDFDALLLAMRIYDDEATPPRAEPISRLLEMVITGRGPLKAHYERLIHAHPWRFIHLRTAWLDDDDYPRLLASADVGISLHKSSSGLDLPMKIVDLFGAGTPVLAWAYPTLENEMVRAGVNGATFTDADTLAAHLLRLAQVGAADHELATWRRGAREFGATRWEETWASKVLPVFHDIKAKAAVETAARAAAAATATAASSAASVSDRGPDKKEL</sequence>
<dbReference type="Pfam" id="PF13692">
    <property type="entry name" value="Glyco_trans_1_4"/>
    <property type="match status" value="1"/>
</dbReference>
<keyword evidence="13" id="KW-1185">Reference proteome</keyword>
<dbReference type="GO" id="GO:0005789">
    <property type="term" value="C:endoplasmic reticulum membrane"/>
    <property type="evidence" value="ECO:0007669"/>
    <property type="project" value="UniProtKB-SubCell"/>
</dbReference>
<evidence type="ECO:0000313" key="12">
    <source>
        <dbReference type="EMBL" id="RKP02644.1"/>
    </source>
</evidence>
<name>A0A4P9XB63_9FUNG</name>